<protein>
    <submittedName>
        <fullName evidence="1">tRNA(M5U54)methyltransferase</fullName>
        <ecNumber evidence="1">2.1.1.35</ecNumber>
    </submittedName>
</protein>
<dbReference type="Proteomes" id="UP001145114">
    <property type="component" value="Unassembled WGS sequence"/>
</dbReference>
<gene>
    <name evidence="1" type="primary">TRM2</name>
    <name evidence="1" type="ORF">EV182_003207</name>
</gene>
<accession>A0ACC1HD38</accession>
<keyword evidence="2" id="KW-1185">Reference proteome</keyword>
<evidence type="ECO:0000313" key="2">
    <source>
        <dbReference type="Proteomes" id="UP001145114"/>
    </source>
</evidence>
<comment type="caution">
    <text evidence="1">The sequence shown here is derived from an EMBL/GenBank/DDBJ whole genome shotgun (WGS) entry which is preliminary data.</text>
</comment>
<keyword evidence="1" id="KW-0489">Methyltransferase</keyword>
<name>A0ACC1HD38_9FUNG</name>
<proteinExistence type="predicted"/>
<organism evidence="1 2">
    <name type="scientific">Spiromyces aspiralis</name>
    <dbReference type="NCBI Taxonomy" id="68401"/>
    <lineage>
        <taxon>Eukaryota</taxon>
        <taxon>Fungi</taxon>
        <taxon>Fungi incertae sedis</taxon>
        <taxon>Zoopagomycota</taxon>
        <taxon>Kickxellomycotina</taxon>
        <taxon>Kickxellomycetes</taxon>
        <taxon>Kickxellales</taxon>
        <taxon>Kickxellaceae</taxon>
        <taxon>Spiromyces</taxon>
    </lineage>
</organism>
<dbReference type="EMBL" id="JAMZIH010005938">
    <property type="protein sequence ID" value="KAJ1674473.1"/>
    <property type="molecule type" value="Genomic_DNA"/>
</dbReference>
<keyword evidence="1" id="KW-0808">Transferase</keyword>
<evidence type="ECO:0000313" key="1">
    <source>
        <dbReference type="EMBL" id="KAJ1674473.1"/>
    </source>
</evidence>
<reference evidence="1" key="1">
    <citation type="submission" date="2022-06" db="EMBL/GenBank/DDBJ databases">
        <title>Phylogenomic reconstructions and comparative analyses of Kickxellomycotina fungi.</title>
        <authorList>
            <person name="Reynolds N.K."/>
            <person name="Stajich J.E."/>
            <person name="Barry K."/>
            <person name="Grigoriev I.V."/>
            <person name="Crous P."/>
            <person name="Smith M.E."/>
        </authorList>
    </citation>
    <scope>NUCLEOTIDE SEQUENCE</scope>
    <source>
        <strain evidence="1">RSA 2271</strain>
    </source>
</reference>
<dbReference type="EC" id="2.1.1.35" evidence="1"/>
<sequence length="615" mass="68391">MSTVANTGAQGSLEKRSASPLIPEDSGPPSNLLTKAQTAKRFKTQGGRQSRKHQHPKKRHADQAILEEIESLFTRLLSEDEGGRPETAAKRREFASEEDEKDWYNSPPVPDVFSKLRRRQQQQQQQQQRSEVDTQPESSADASFADVHVLELTSGGMGLATLERRDIVVDRLRGGSRAWVYVVPFVLPGETAHIKVFRNFWGYSQCDLESVKEPSQQRVEPPCKYFSQCSGCQLQHWGYANQLEFKRRVVENAFLLAHRLLGSTVPVLPVIASPQPLHYRTKLTPHFDLPKGSDIDAKDLLIGFNHHGRRQVLDIEQCVISTEAVNRGLVAARDRTREAIKSYKRGATLLIRETNEPLGAEKGLSLEAQPASFEKSYVLDPKAQVTEVVGHYQFKFPASSFFQNNNLILPAFTGYVRDELRRLGELLVPLDVVENGDDSGTRLRYLVDAYCGAGLFGIACSKGFEKVIGIEISRESISCANDNAKLNNLSNCEFILGDAAEIFKKVPHDAAQTAVIIDPPRKGSNPAFLDQLVGFKPAVIIYVACGVPAQARDLKYLMDKGALVLEGSDSDCQEGADELLGFAKYKMMAIQPFDLFPQTAHVENIVSLVRTDLLK</sequence>